<dbReference type="Gene3D" id="2.60.40.420">
    <property type="entry name" value="Cupredoxins - blue copper proteins"/>
    <property type="match status" value="1"/>
</dbReference>
<gene>
    <name evidence="2" type="ORF">GCM10009547_17800</name>
</gene>
<feature type="signal peptide" evidence="1">
    <location>
        <begin position="1"/>
        <end position="29"/>
    </location>
</feature>
<protein>
    <submittedName>
        <fullName evidence="2">Uncharacterized protein</fullName>
    </submittedName>
</protein>
<dbReference type="Proteomes" id="UP001500957">
    <property type="component" value="Unassembled WGS sequence"/>
</dbReference>
<sequence length="147" mass="15897">MKKTTRYGGLGGAFFLALGLATVPGNASADPIEDFTTQPHPADTFASAWSYFPSNEIHISQGGTFKFGNYDVIQGIPSHSIDEYIPGCTAPPYKPGAGKDCPPTRFSSGLVDWMQVKTVHGTEKLPKGRYEFVCQVHPSMRGTLVVE</sequence>
<name>A0ABN1GQ30_9ACTN</name>
<feature type="chain" id="PRO_5045941587" evidence="1">
    <location>
        <begin position="30"/>
        <end position="147"/>
    </location>
</feature>
<accession>A0ABN1GQ30</accession>
<evidence type="ECO:0000313" key="2">
    <source>
        <dbReference type="EMBL" id="GAA0616195.1"/>
    </source>
</evidence>
<dbReference type="SUPFAM" id="SSF49503">
    <property type="entry name" value="Cupredoxins"/>
    <property type="match status" value="1"/>
</dbReference>
<keyword evidence="3" id="KW-1185">Reference proteome</keyword>
<proteinExistence type="predicted"/>
<evidence type="ECO:0000256" key="1">
    <source>
        <dbReference type="SAM" id="SignalP"/>
    </source>
</evidence>
<organism evidence="2 3">
    <name type="scientific">Sporichthya brevicatena</name>
    <dbReference type="NCBI Taxonomy" id="171442"/>
    <lineage>
        <taxon>Bacteria</taxon>
        <taxon>Bacillati</taxon>
        <taxon>Actinomycetota</taxon>
        <taxon>Actinomycetes</taxon>
        <taxon>Sporichthyales</taxon>
        <taxon>Sporichthyaceae</taxon>
        <taxon>Sporichthya</taxon>
    </lineage>
</organism>
<evidence type="ECO:0000313" key="3">
    <source>
        <dbReference type="Proteomes" id="UP001500957"/>
    </source>
</evidence>
<dbReference type="InterPro" id="IPR008972">
    <property type="entry name" value="Cupredoxin"/>
</dbReference>
<comment type="caution">
    <text evidence="2">The sequence shown here is derived from an EMBL/GenBank/DDBJ whole genome shotgun (WGS) entry which is preliminary data.</text>
</comment>
<keyword evidence="1" id="KW-0732">Signal</keyword>
<dbReference type="RefSeq" id="WP_344603760.1">
    <property type="nucleotide sequence ID" value="NZ_BAAAHE010000013.1"/>
</dbReference>
<dbReference type="EMBL" id="BAAAHE010000013">
    <property type="protein sequence ID" value="GAA0616195.1"/>
    <property type="molecule type" value="Genomic_DNA"/>
</dbReference>
<reference evidence="2 3" key="1">
    <citation type="journal article" date="2019" name="Int. J. Syst. Evol. Microbiol.">
        <title>The Global Catalogue of Microorganisms (GCM) 10K type strain sequencing project: providing services to taxonomists for standard genome sequencing and annotation.</title>
        <authorList>
            <consortium name="The Broad Institute Genomics Platform"/>
            <consortium name="The Broad Institute Genome Sequencing Center for Infectious Disease"/>
            <person name="Wu L."/>
            <person name="Ma J."/>
        </authorList>
    </citation>
    <scope>NUCLEOTIDE SEQUENCE [LARGE SCALE GENOMIC DNA]</scope>
    <source>
        <strain evidence="2 3">JCM 10671</strain>
    </source>
</reference>